<keyword evidence="5 6" id="KW-0472">Membrane</keyword>
<comment type="caution">
    <text evidence="7">The sequence shown here is derived from an EMBL/GenBank/DDBJ whole genome shotgun (WGS) entry which is preliminary data.</text>
</comment>
<name>A0A0M2NHE1_9FIRM</name>
<organism evidence="7 8">
    <name type="scientific">Christensenella hongkongensis</name>
    <dbReference type="NCBI Taxonomy" id="270498"/>
    <lineage>
        <taxon>Bacteria</taxon>
        <taxon>Bacillati</taxon>
        <taxon>Bacillota</taxon>
        <taxon>Clostridia</taxon>
        <taxon>Christensenellales</taxon>
        <taxon>Christensenellaceae</taxon>
        <taxon>Christensenella</taxon>
    </lineage>
</organism>
<evidence type="ECO:0000313" key="7">
    <source>
        <dbReference type="EMBL" id="KKI50376.1"/>
    </source>
</evidence>
<dbReference type="PATRIC" id="fig|270498.16.peg.2188"/>
<evidence type="ECO:0000313" key="8">
    <source>
        <dbReference type="Proteomes" id="UP000034076"/>
    </source>
</evidence>
<feature type="transmembrane region" description="Helical" evidence="6">
    <location>
        <begin position="13"/>
        <end position="31"/>
    </location>
</feature>
<dbReference type="CDD" id="cd16914">
    <property type="entry name" value="EcfT"/>
    <property type="match status" value="1"/>
</dbReference>
<reference evidence="7 8" key="1">
    <citation type="submission" date="2015-04" db="EMBL/GenBank/DDBJ databases">
        <title>Draft genome sequence of bacteremic isolate Catabacter hongkongensis type strain HKU16T.</title>
        <authorList>
            <person name="Lau S.K."/>
            <person name="Teng J.L."/>
            <person name="Huang Y."/>
            <person name="Curreem S.O."/>
            <person name="Tsui S.K."/>
            <person name="Woo P.C."/>
        </authorList>
    </citation>
    <scope>NUCLEOTIDE SEQUENCE [LARGE SCALE GENOMIC DNA]</scope>
    <source>
        <strain evidence="7 8">HKU16</strain>
    </source>
</reference>
<comment type="subcellular location">
    <subcellularLocation>
        <location evidence="1">Membrane</location>
        <topology evidence="1">Multi-pass membrane protein</topology>
    </subcellularLocation>
</comment>
<keyword evidence="4 6" id="KW-1133">Transmembrane helix</keyword>
<dbReference type="PANTHER" id="PTHR34857:SF2">
    <property type="entry name" value="SLL0384 PROTEIN"/>
    <property type="match status" value="1"/>
</dbReference>
<dbReference type="PANTHER" id="PTHR34857">
    <property type="entry name" value="SLL0384 PROTEIN"/>
    <property type="match status" value="1"/>
</dbReference>
<keyword evidence="2" id="KW-1003">Cell membrane</keyword>
<dbReference type="Pfam" id="PF02361">
    <property type="entry name" value="CbiQ"/>
    <property type="match status" value="1"/>
</dbReference>
<dbReference type="EMBL" id="LAYJ01000112">
    <property type="protein sequence ID" value="KKI50376.1"/>
    <property type="molecule type" value="Genomic_DNA"/>
</dbReference>
<keyword evidence="3 6" id="KW-0812">Transmembrane</keyword>
<accession>A0A0M2NHE1</accession>
<evidence type="ECO:0000256" key="3">
    <source>
        <dbReference type="ARBA" id="ARBA00022692"/>
    </source>
</evidence>
<dbReference type="GO" id="GO:0005886">
    <property type="term" value="C:plasma membrane"/>
    <property type="evidence" value="ECO:0007669"/>
    <property type="project" value="UniProtKB-ARBA"/>
</dbReference>
<dbReference type="OrthoDB" id="3730291at2"/>
<evidence type="ECO:0000256" key="4">
    <source>
        <dbReference type="ARBA" id="ARBA00022989"/>
    </source>
</evidence>
<keyword evidence="8" id="KW-1185">Reference proteome</keyword>
<evidence type="ECO:0000256" key="5">
    <source>
        <dbReference type="ARBA" id="ARBA00023136"/>
    </source>
</evidence>
<evidence type="ECO:0000256" key="2">
    <source>
        <dbReference type="ARBA" id="ARBA00022475"/>
    </source>
</evidence>
<dbReference type="AlphaFoldDB" id="A0A0M2NHE1"/>
<feature type="transmembrane region" description="Helical" evidence="6">
    <location>
        <begin position="212"/>
        <end position="231"/>
    </location>
</feature>
<dbReference type="STRING" id="270498.CHK_2439"/>
<proteinExistence type="predicted"/>
<gene>
    <name evidence="7" type="ORF">CHK_2439</name>
</gene>
<feature type="transmembrane region" description="Helical" evidence="6">
    <location>
        <begin position="37"/>
        <end position="55"/>
    </location>
</feature>
<dbReference type="Proteomes" id="UP000034076">
    <property type="component" value="Unassembled WGS sequence"/>
</dbReference>
<evidence type="ECO:0000256" key="6">
    <source>
        <dbReference type="SAM" id="Phobius"/>
    </source>
</evidence>
<dbReference type="InterPro" id="IPR003339">
    <property type="entry name" value="ABC/ECF_trnsptr_transmembrane"/>
</dbReference>
<sequence length="232" mass="25884">MDSATTAKKIDRLDARTLLLAVVCACITSYLCNEWYLHLFFTSVMVLLMALAGFPKQAGIMLLLYIGIYILLVVTTTYGIVFPPPLMLSLIYRLIPPLIPAYLLFKMSTGKIILAFRSMHTPNSIMLTLTVMLRLMPTVRHEAADIKDAMRTRGFLGSFTDVIKNPLRTLEYAIVPLTFRLLKVADELSASAIARGIECPCKKESYYAGRITKIDIGIICVVITISIVLIML</sequence>
<evidence type="ECO:0000256" key="1">
    <source>
        <dbReference type="ARBA" id="ARBA00004141"/>
    </source>
</evidence>
<dbReference type="RefSeq" id="WP_046444223.1">
    <property type="nucleotide sequence ID" value="NZ_JAXDTA010000219.1"/>
</dbReference>
<protein>
    <submittedName>
        <fullName evidence="7">Transmembrane component</fullName>
    </submittedName>
</protein>
<feature type="transmembrane region" description="Helical" evidence="6">
    <location>
        <begin position="62"/>
        <end position="80"/>
    </location>
</feature>
<feature type="transmembrane region" description="Helical" evidence="6">
    <location>
        <begin position="86"/>
        <end position="105"/>
    </location>
</feature>
<dbReference type="InterPro" id="IPR051611">
    <property type="entry name" value="ECF_transporter_component"/>
</dbReference>